<evidence type="ECO:0000256" key="1">
    <source>
        <dbReference type="SAM" id="SignalP"/>
    </source>
</evidence>
<evidence type="ECO:0000313" key="2">
    <source>
        <dbReference type="EMBL" id="KAF2446903.1"/>
    </source>
</evidence>
<dbReference type="PROSITE" id="PS51257">
    <property type="entry name" value="PROKAR_LIPOPROTEIN"/>
    <property type="match status" value="1"/>
</dbReference>
<keyword evidence="1" id="KW-0732">Signal</keyword>
<proteinExistence type="predicted"/>
<organism evidence="2 3">
    <name type="scientific">Karstenula rhodostoma CBS 690.94</name>
    <dbReference type="NCBI Taxonomy" id="1392251"/>
    <lineage>
        <taxon>Eukaryota</taxon>
        <taxon>Fungi</taxon>
        <taxon>Dikarya</taxon>
        <taxon>Ascomycota</taxon>
        <taxon>Pezizomycotina</taxon>
        <taxon>Dothideomycetes</taxon>
        <taxon>Pleosporomycetidae</taxon>
        <taxon>Pleosporales</taxon>
        <taxon>Massarineae</taxon>
        <taxon>Didymosphaeriaceae</taxon>
        <taxon>Karstenula</taxon>
    </lineage>
</organism>
<feature type="chain" id="PRO_5040467062" description="Secreted protein" evidence="1">
    <location>
        <begin position="21"/>
        <end position="117"/>
    </location>
</feature>
<dbReference type="AlphaFoldDB" id="A0A9P4UEY2"/>
<accession>A0A9P4UEY2</accession>
<keyword evidence="3" id="KW-1185">Reference proteome</keyword>
<protein>
    <recommendedName>
        <fullName evidence="4">Secreted protein</fullName>
    </recommendedName>
</protein>
<gene>
    <name evidence="2" type="ORF">P171DRAFT_241261</name>
</gene>
<feature type="signal peptide" evidence="1">
    <location>
        <begin position="1"/>
        <end position="20"/>
    </location>
</feature>
<dbReference type="Proteomes" id="UP000799764">
    <property type="component" value="Unassembled WGS sequence"/>
</dbReference>
<reference evidence="2" key="1">
    <citation type="journal article" date="2020" name="Stud. Mycol.">
        <title>101 Dothideomycetes genomes: a test case for predicting lifestyles and emergence of pathogens.</title>
        <authorList>
            <person name="Haridas S."/>
            <person name="Albert R."/>
            <person name="Binder M."/>
            <person name="Bloem J."/>
            <person name="Labutti K."/>
            <person name="Salamov A."/>
            <person name="Andreopoulos B."/>
            <person name="Baker S."/>
            <person name="Barry K."/>
            <person name="Bills G."/>
            <person name="Bluhm B."/>
            <person name="Cannon C."/>
            <person name="Castanera R."/>
            <person name="Culley D."/>
            <person name="Daum C."/>
            <person name="Ezra D."/>
            <person name="Gonzalez J."/>
            <person name="Henrissat B."/>
            <person name="Kuo A."/>
            <person name="Liang C."/>
            <person name="Lipzen A."/>
            <person name="Lutzoni F."/>
            <person name="Magnuson J."/>
            <person name="Mondo S."/>
            <person name="Nolan M."/>
            <person name="Ohm R."/>
            <person name="Pangilinan J."/>
            <person name="Park H.-J."/>
            <person name="Ramirez L."/>
            <person name="Alfaro M."/>
            <person name="Sun H."/>
            <person name="Tritt A."/>
            <person name="Yoshinaga Y."/>
            <person name="Zwiers L.-H."/>
            <person name="Turgeon B."/>
            <person name="Goodwin S."/>
            <person name="Spatafora J."/>
            <person name="Crous P."/>
            <person name="Grigoriev I."/>
        </authorList>
    </citation>
    <scope>NUCLEOTIDE SEQUENCE</scope>
    <source>
        <strain evidence="2">CBS 690.94</strain>
    </source>
</reference>
<dbReference type="EMBL" id="MU001497">
    <property type="protein sequence ID" value="KAF2446903.1"/>
    <property type="molecule type" value="Genomic_DNA"/>
</dbReference>
<sequence>MYKPGLISPNHLLWIHLCTATVGCYVKTSILSRGQKEIFRKHRLQNLMCVQGGSTENLGEVVIVRRPSSPYCIFPSRRCTCHVNDCYAGHVIRLKIAQKRMIAGVHQKPTAKSTACI</sequence>
<evidence type="ECO:0008006" key="4">
    <source>
        <dbReference type="Google" id="ProtNLM"/>
    </source>
</evidence>
<evidence type="ECO:0000313" key="3">
    <source>
        <dbReference type="Proteomes" id="UP000799764"/>
    </source>
</evidence>
<comment type="caution">
    <text evidence="2">The sequence shown here is derived from an EMBL/GenBank/DDBJ whole genome shotgun (WGS) entry which is preliminary data.</text>
</comment>
<name>A0A9P4UEY2_9PLEO</name>